<keyword evidence="3 7" id="KW-0812">Transmembrane</keyword>
<dbReference type="InterPro" id="IPR035952">
    <property type="entry name" value="Rhomboid-like_sf"/>
</dbReference>
<dbReference type="SUPFAM" id="SSF144091">
    <property type="entry name" value="Rhomboid-like"/>
    <property type="match status" value="1"/>
</dbReference>
<name>D3BPH9_HETP5</name>
<dbReference type="FunCoup" id="D3BPH9">
    <property type="interactions" value="95"/>
</dbReference>
<evidence type="ECO:0000256" key="3">
    <source>
        <dbReference type="ARBA" id="ARBA00022692"/>
    </source>
</evidence>
<dbReference type="AlphaFoldDB" id="D3BPH9"/>
<comment type="subcellular location">
    <subcellularLocation>
        <location evidence="1 7">Endoplasmic reticulum membrane</location>
        <topology evidence="1 7">Multi-pass membrane protein</topology>
    </subcellularLocation>
</comment>
<comment type="caution">
    <text evidence="8">The sequence shown here is derived from an EMBL/GenBank/DDBJ whole genome shotgun (WGS) entry which is preliminary data.</text>
</comment>
<dbReference type="RefSeq" id="XP_020428829.1">
    <property type="nucleotide sequence ID" value="XM_020580242.1"/>
</dbReference>
<feature type="transmembrane region" description="Helical" evidence="7">
    <location>
        <begin position="165"/>
        <end position="187"/>
    </location>
</feature>
<comment type="function">
    <text evidence="7">May be involved in the degradation of misfolded endoplasmic reticulum (ER) luminal proteins.</text>
</comment>
<keyword evidence="4 7" id="KW-0256">Endoplasmic reticulum</keyword>
<keyword evidence="5 7" id="KW-1133">Transmembrane helix</keyword>
<proteinExistence type="inferred from homology"/>
<dbReference type="InParanoid" id="D3BPH9"/>
<evidence type="ECO:0000256" key="4">
    <source>
        <dbReference type="ARBA" id="ARBA00022824"/>
    </source>
</evidence>
<dbReference type="Pfam" id="PF04511">
    <property type="entry name" value="DER1"/>
    <property type="match status" value="1"/>
</dbReference>
<keyword evidence="9" id="KW-1185">Reference proteome</keyword>
<evidence type="ECO:0000256" key="7">
    <source>
        <dbReference type="RuleBase" id="RU363059"/>
    </source>
</evidence>
<dbReference type="Proteomes" id="UP000001396">
    <property type="component" value="Unassembled WGS sequence"/>
</dbReference>
<sequence>MNIIKKLKKNTIHYCSIKDSKTMSVFEAIKGWWSTVPPITRFMFANCLVLTILPNTGAISFFSLTMDFAQIFKGFEIWRFYTASFCMGKFGIHFVSQLAVLYNYSSSLENGTFGGRPADYIWMLLFCDVLALIVAGFAGFFYFVSHAMVMTIIYVWSRYNSEGEVSLFFGIRCKAIYVPWAIMAINFLIGFSIWYDLLGIAVGHAYYFICNVYPVTYRKPNYLETPQWFINLLPQKLKGSFAFAAPAWGERAQANQPRGHQWGQGRALG</sequence>
<feature type="transmembrane region" description="Helical" evidence="7">
    <location>
        <begin position="120"/>
        <end position="144"/>
    </location>
</feature>
<evidence type="ECO:0000256" key="5">
    <source>
        <dbReference type="ARBA" id="ARBA00022989"/>
    </source>
</evidence>
<keyword evidence="6 7" id="KW-0472">Membrane</keyword>
<evidence type="ECO:0000313" key="8">
    <source>
        <dbReference type="EMBL" id="EFA76697.1"/>
    </source>
</evidence>
<dbReference type="InterPro" id="IPR007599">
    <property type="entry name" value="DER1"/>
</dbReference>
<feature type="transmembrane region" description="Helical" evidence="7">
    <location>
        <begin position="78"/>
        <end position="100"/>
    </location>
</feature>
<gene>
    <name evidence="8" type="primary">derl1</name>
    <name evidence="8" type="ORF">PPL_09448</name>
</gene>
<dbReference type="PANTHER" id="PTHR11009">
    <property type="entry name" value="DER1-LIKE PROTEIN, DERLIN"/>
    <property type="match status" value="1"/>
</dbReference>
<reference evidence="8 9" key="1">
    <citation type="journal article" date="2011" name="Genome Res.">
        <title>Phylogeny-wide analysis of social amoeba genomes highlights ancient origins for complex intercellular communication.</title>
        <authorList>
            <person name="Heidel A.J."/>
            <person name="Lawal H.M."/>
            <person name="Felder M."/>
            <person name="Schilde C."/>
            <person name="Helps N.R."/>
            <person name="Tunggal B."/>
            <person name="Rivero F."/>
            <person name="John U."/>
            <person name="Schleicher M."/>
            <person name="Eichinger L."/>
            <person name="Platzer M."/>
            <person name="Noegel A.A."/>
            <person name="Schaap P."/>
            <person name="Gloeckner G."/>
        </authorList>
    </citation>
    <scope>NUCLEOTIDE SEQUENCE [LARGE SCALE GENOMIC DNA]</scope>
    <source>
        <strain evidence="9">ATCC 26659 / Pp 5 / PN500</strain>
    </source>
</reference>
<evidence type="ECO:0000256" key="2">
    <source>
        <dbReference type="ARBA" id="ARBA00008917"/>
    </source>
</evidence>
<dbReference type="EMBL" id="ADBJ01000044">
    <property type="protein sequence ID" value="EFA76697.1"/>
    <property type="molecule type" value="Genomic_DNA"/>
</dbReference>
<organism evidence="8 9">
    <name type="scientific">Heterostelium pallidum (strain ATCC 26659 / Pp 5 / PN500)</name>
    <name type="common">Cellular slime mold</name>
    <name type="synonym">Polysphondylium pallidum</name>
    <dbReference type="NCBI Taxonomy" id="670386"/>
    <lineage>
        <taxon>Eukaryota</taxon>
        <taxon>Amoebozoa</taxon>
        <taxon>Evosea</taxon>
        <taxon>Eumycetozoa</taxon>
        <taxon>Dictyostelia</taxon>
        <taxon>Acytosteliales</taxon>
        <taxon>Acytosteliaceae</taxon>
        <taxon>Heterostelium</taxon>
    </lineage>
</organism>
<dbReference type="STRING" id="670386.D3BPH9"/>
<feature type="transmembrane region" description="Helical" evidence="7">
    <location>
        <begin position="42"/>
        <end position="66"/>
    </location>
</feature>
<evidence type="ECO:0000313" key="9">
    <source>
        <dbReference type="Proteomes" id="UP000001396"/>
    </source>
</evidence>
<dbReference type="GO" id="GO:0006950">
    <property type="term" value="P:response to stress"/>
    <property type="evidence" value="ECO:0007669"/>
    <property type="project" value="UniProtKB-ARBA"/>
</dbReference>
<accession>D3BPH9</accession>
<dbReference type="GeneID" id="31364923"/>
<comment type="similarity">
    <text evidence="2 7">Belongs to the derlin family.</text>
</comment>
<dbReference type="OMA" id="WAIMAIN"/>
<evidence type="ECO:0000256" key="6">
    <source>
        <dbReference type="ARBA" id="ARBA00023136"/>
    </source>
</evidence>
<dbReference type="GO" id="GO:0005789">
    <property type="term" value="C:endoplasmic reticulum membrane"/>
    <property type="evidence" value="ECO:0007669"/>
    <property type="project" value="UniProtKB-SubCell"/>
</dbReference>
<protein>
    <recommendedName>
        <fullName evidence="7">Derlin</fullName>
    </recommendedName>
</protein>
<evidence type="ECO:0000256" key="1">
    <source>
        <dbReference type="ARBA" id="ARBA00004477"/>
    </source>
</evidence>